<organism evidence="6 7">
    <name type="scientific">Arthroderma otae (strain ATCC MYA-4605 / CBS 113480)</name>
    <name type="common">Microsporum canis</name>
    <dbReference type="NCBI Taxonomy" id="554155"/>
    <lineage>
        <taxon>Eukaryota</taxon>
        <taxon>Fungi</taxon>
        <taxon>Dikarya</taxon>
        <taxon>Ascomycota</taxon>
        <taxon>Pezizomycotina</taxon>
        <taxon>Eurotiomycetes</taxon>
        <taxon>Eurotiomycetidae</taxon>
        <taxon>Onygenales</taxon>
        <taxon>Arthrodermataceae</taxon>
        <taxon>Microsporum</taxon>
    </lineage>
</organism>
<dbReference type="OMA" id="ESAVNIH"/>
<accession>C5FTI5</accession>
<feature type="compositionally biased region" description="Polar residues" evidence="4">
    <location>
        <begin position="863"/>
        <end position="880"/>
    </location>
</feature>
<dbReference type="InterPro" id="IPR003607">
    <property type="entry name" value="HD/PDEase_dom"/>
</dbReference>
<gene>
    <name evidence="6" type="ORF">MCYG_06007</name>
</gene>
<evidence type="ECO:0000256" key="3">
    <source>
        <dbReference type="RuleBase" id="RU363067"/>
    </source>
</evidence>
<evidence type="ECO:0000313" key="7">
    <source>
        <dbReference type="Proteomes" id="UP000002035"/>
    </source>
</evidence>
<dbReference type="VEuPathDB" id="FungiDB:MCYG_06007"/>
<feature type="domain" description="PDEase" evidence="5">
    <location>
        <begin position="287"/>
        <end position="522"/>
    </location>
</feature>
<keyword evidence="1 3" id="KW-0479">Metal-binding</keyword>
<feature type="compositionally biased region" description="Polar residues" evidence="4">
    <location>
        <begin position="649"/>
        <end position="671"/>
    </location>
</feature>
<feature type="compositionally biased region" description="Basic residues" evidence="4">
    <location>
        <begin position="928"/>
        <end position="943"/>
    </location>
</feature>
<dbReference type="GO" id="GO:0004114">
    <property type="term" value="F:3',5'-cyclic-nucleotide phosphodiesterase activity"/>
    <property type="evidence" value="ECO:0007669"/>
    <property type="project" value="InterPro"/>
</dbReference>
<dbReference type="EMBL" id="DS995705">
    <property type="protein sequence ID" value="EEQ33188.1"/>
    <property type="molecule type" value="Genomic_DNA"/>
</dbReference>
<dbReference type="eggNOG" id="KOG3689">
    <property type="taxonomic scope" value="Eukaryota"/>
</dbReference>
<feature type="compositionally biased region" description="Basic and acidic residues" evidence="4">
    <location>
        <begin position="736"/>
        <end position="747"/>
    </location>
</feature>
<dbReference type="InterPro" id="IPR036971">
    <property type="entry name" value="PDEase_catalytic_dom_sf"/>
</dbReference>
<dbReference type="GO" id="GO:0046872">
    <property type="term" value="F:metal ion binding"/>
    <property type="evidence" value="ECO:0007669"/>
    <property type="project" value="UniProtKB-KW"/>
</dbReference>
<dbReference type="PROSITE" id="PS00126">
    <property type="entry name" value="PDEASE_I_1"/>
    <property type="match status" value="1"/>
</dbReference>
<evidence type="ECO:0000256" key="1">
    <source>
        <dbReference type="ARBA" id="ARBA00022723"/>
    </source>
</evidence>
<dbReference type="OrthoDB" id="546632at2759"/>
<feature type="compositionally biased region" description="Low complexity" evidence="4">
    <location>
        <begin position="944"/>
        <end position="976"/>
    </location>
</feature>
<dbReference type="EC" id="3.1.4.-" evidence="3"/>
<dbReference type="InterPro" id="IPR002073">
    <property type="entry name" value="PDEase_catalytic_dom"/>
</dbReference>
<dbReference type="InterPro" id="IPR023174">
    <property type="entry name" value="PDEase_CS"/>
</dbReference>
<feature type="compositionally biased region" description="Low complexity" evidence="4">
    <location>
        <begin position="751"/>
        <end position="768"/>
    </location>
</feature>
<feature type="region of interest" description="Disordered" evidence="4">
    <location>
        <begin position="649"/>
        <end position="689"/>
    </location>
</feature>
<dbReference type="Pfam" id="PF00233">
    <property type="entry name" value="PDEase_I"/>
    <property type="match status" value="1"/>
</dbReference>
<dbReference type="Gene3D" id="1.10.1300.10">
    <property type="entry name" value="3'5'-cyclic nucleotide phosphodiesterase, catalytic domain"/>
    <property type="match status" value="2"/>
</dbReference>
<protein>
    <recommendedName>
        <fullName evidence="3">Phosphodiesterase</fullName>
        <ecNumber evidence="3">3.1.4.-</ecNumber>
    </recommendedName>
</protein>
<feature type="compositionally biased region" description="Low complexity" evidence="4">
    <location>
        <begin position="845"/>
        <end position="856"/>
    </location>
</feature>
<dbReference type="HOGENOM" id="CLU_010668_0_1_1"/>
<dbReference type="RefSeq" id="XP_002846138.1">
    <property type="nucleotide sequence ID" value="XM_002846092.1"/>
</dbReference>
<dbReference type="Proteomes" id="UP000002035">
    <property type="component" value="Unassembled WGS sequence"/>
</dbReference>
<reference evidence="7" key="1">
    <citation type="journal article" date="2012" name="MBio">
        <title>Comparative genome analysis of Trichophyton rubrum and related dermatophytes reveals candidate genes involved in infection.</title>
        <authorList>
            <person name="Martinez D.A."/>
            <person name="Oliver B.G."/>
            <person name="Graeser Y."/>
            <person name="Goldberg J.M."/>
            <person name="Li W."/>
            <person name="Martinez-Rossi N.M."/>
            <person name="Monod M."/>
            <person name="Shelest E."/>
            <person name="Barton R.C."/>
            <person name="Birch E."/>
            <person name="Brakhage A.A."/>
            <person name="Chen Z."/>
            <person name="Gurr S.J."/>
            <person name="Heiman D."/>
            <person name="Heitman J."/>
            <person name="Kosti I."/>
            <person name="Rossi A."/>
            <person name="Saif S."/>
            <person name="Samalova M."/>
            <person name="Saunders C.W."/>
            <person name="Shea T."/>
            <person name="Summerbell R.C."/>
            <person name="Xu J."/>
            <person name="Young S."/>
            <person name="Zeng Q."/>
            <person name="Birren B.W."/>
            <person name="Cuomo C.A."/>
            <person name="White T.C."/>
        </authorList>
    </citation>
    <scope>NUCLEOTIDE SEQUENCE [LARGE SCALE GENOMIC DNA]</scope>
    <source>
        <strain evidence="7">ATCC MYA-4605 / CBS 113480</strain>
    </source>
</reference>
<name>C5FTI5_ARTOC</name>
<dbReference type="CDD" id="cd00077">
    <property type="entry name" value="HDc"/>
    <property type="match status" value="1"/>
</dbReference>
<evidence type="ECO:0000259" key="5">
    <source>
        <dbReference type="PROSITE" id="PS51845"/>
    </source>
</evidence>
<comment type="cofactor">
    <cofactor evidence="3">
        <name>a divalent metal cation</name>
        <dbReference type="ChEBI" id="CHEBI:60240"/>
    </cofactor>
    <text evidence="3">Binds 2 divalent metal cations per subunit. Site 1 may preferentially bind zinc ions, while site 2 has a preference for magnesium and/or manganese ions.</text>
</comment>
<evidence type="ECO:0000256" key="2">
    <source>
        <dbReference type="ARBA" id="ARBA00022801"/>
    </source>
</evidence>
<feature type="region of interest" description="Disordered" evidence="4">
    <location>
        <begin position="180"/>
        <end position="205"/>
    </location>
</feature>
<dbReference type="GO" id="GO:0007165">
    <property type="term" value="P:signal transduction"/>
    <property type="evidence" value="ECO:0007669"/>
    <property type="project" value="InterPro"/>
</dbReference>
<feature type="region of interest" description="Disordered" evidence="4">
    <location>
        <begin position="109"/>
        <end position="131"/>
    </location>
</feature>
<evidence type="ECO:0000256" key="4">
    <source>
        <dbReference type="SAM" id="MobiDB-lite"/>
    </source>
</evidence>
<feature type="region of interest" description="Disordered" evidence="4">
    <location>
        <begin position="605"/>
        <end position="629"/>
    </location>
</feature>
<keyword evidence="7" id="KW-1185">Reference proteome</keyword>
<dbReference type="GeneID" id="9224828"/>
<sequence>MDAVCWAVYLDDRVERERWIDRDSERMIESTELAANVARILAICRQVYVCNSGKSFATKVAELTDSGRDRDPDAAIIPVLAFIDIAVSGDAESSHNRRSSLNLTPISPLAQPQQQQQQQPSAVSPSSTSRRSLAFSSESEELFGLHLLSRFSADIQAREAPHAIIPIAILRNVLPPSTHNLRSGKTVESSPSTKPSSKRPDDRQMSRCLDAGAIDVLVSPIDQTRVHGLLTHVYRIRKAAQKENSRFMAASGQKMRKYSWVGVSSTADDERPYAYLREAMVSKLMKRICNPEEALDDSLISDVCVSDERKEEVKAAIAEWHFCAHDFTDDELFMLPLEHWRISPEALREFVLSCRAAYNSFILYHNFRHAVDVLQSTFHILVRVGAVPPFPQGSERCSSGTGMSCLLTPFDALTLLVTALGHDVGHPGVNNMFLVKLNAPLAQLYNDRSVLEAFHCAAYSQILRRHWPTVFQDTELRTLMISSILATDMGIHNRFIDELGKLRETSLFGGPPELGNFIKKAKGQVGFMDIFCLPLFDGVTDILPDLAFAANSIRRNRFIWGKLMEHEEELDSHRARNCNTPRCLSPDTTWNEYRRRLVEEGPASMGYTIHHRSPPQSPVRSPPQLDGEAGTTAITSRIANVSVINGLNHINQPSQRSAGRSSAPNTTRTIDSGSGCSGSGGGVRTQSTSTYTNNTLITPLSSTTQASSVISAGSSFDEKDGNCQLHRHPNLKPPAHVRDHDRDREQMGRIGTAVSGASTASSYTSSLGRSHEHDNDPGQDIYADENLPVDALPPTDGASSYQPQTWYERATNSKNPHRQGQTGERRSKYISSLFEKSLVANNIISNNSSNHSNNNNRPAGLSYSKSAQSTPSVHNNCQNTRGRRGPTSHPRSTPSSPPLAPSAAPFDHDANDAHLSSLTPNHATIPLPRRRSRLRLAFWRRSKPQGPGHPHSPPQSDSAPSTTASASSMMSSSDHY</sequence>
<keyword evidence="2 3" id="KW-0378">Hydrolase</keyword>
<feature type="region of interest" description="Disordered" evidence="4">
    <location>
        <begin position="845"/>
        <end position="976"/>
    </location>
</feature>
<evidence type="ECO:0000313" key="6">
    <source>
        <dbReference type="EMBL" id="EEQ33188.1"/>
    </source>
</evidence>
<dbReference type="PROSITE" id="PS51845">
    <property type="entry name" value="PDEASE_I_2"/>
    <property type="match status" value="1"/>
</dbReference>
<dbReference type="PANTHER" id="PTHR11347">
    <property type="entry name" value="CYCLIC NUCLEOTIDE PHOSPHODIESTERASE"/>
    <property type="match status" value="1"/>
</dbReference>
<comment type="similarity">
    <text evidence="3">Belongs to the cyclic nucleotide phosphodiesterase family.</text>
</comment>
<dbReference type="SUPFAM" id="SSF109604">
    <property type="entry name" value="HD-domain/PDEase-like"/>
    <property type="match status" value="1"/>
</dbReference>
<proteinExistence type="inferred from homology"/>
<dbReference type="AlphaFoldDB" id="C5FTI5"/>
<dbReference type="STRING" id="554155.C5FTI5"/>
<feature type="region of interest" description="Disordered" evidence="4">
    <location>
        <begin position="709"/>
        <end position="802"/>
    </location>
</feature>